<proteinExistence type="predicted"/>
<keyword evidence="5 6" id="KW-0472">Membrane</keyword>
<reference evidence="8 9" key="1">
    <citation type="submission" date="2014-03" db="EMBL/GenBank/DDBJ databases">
        <title>The Complete Genome Sequence of Bacillus bombyseptieus.</title>
        <authorList>
            <person name="Cheng T."/>
            <person name="Lin P."/>
            <person name="Jin S."/>
            <person name="Wu Y."/>
            <person name="Fu B."/>
            <person name="Long R."/>
            <person name="Liu D."/>
            <person name="Guo Y."/>
            <person name="Peng L."/>
            <person name="Xia Q."/>
        </authorList>
    </citation>
    <scope>NUCLEOTIDE SEQUENCE [LARGE SCALE GENOMIC DNA]</scope>
    <source>
        <strain evidence="9">wang</strain>
    </source>
</reference>
<protein>
    <submittedName>
        <fullName evidence="8">MFS transporter</fullName>
    </submittedName>
</protein>
<dbReference type="InterPro" id="IPR052714">
    <property type="entry name" value="MFS_Exporter"/>
</dbReference>
<feature type="transmembrane region" description="Helical" evidence="6">
    <location>
        <begin position="280"/>
        <end position="299"/>
    </location>
</feature>
<feature type="transmembrane region" description="Helical" evidence="6">
    <location>
        <begin position="219"/>
        <end position="243"/>
    </location>
</feature>
<dbReference type="SUPFAM" id="SSF103473">
    <property type="entry name" value="MFS general substrate transporter"/>
    <property type="match status" value="1"/>
</dbReference>
<feature type="transmembrane region" description="Helical" evidence="6">
    <location>
        <begin position="125"/>
        <end position="142"/>
    </location>
</feature>
<keyword evidence="3 6" id="KW-0812">Transmembrane</keyword>
<evidence type="ECO:0000313" key="9">
    <source>
        <dbReference type="Proteomes" id="UP000031778"/>
    </source>
</evidence>
<keyword evidence="4 6" id="KW-1133">Transmembrane helix</keyword>
<evidence type="ECO:0000256" key="2">
    <source>
        <dbReference type="ARBA" id="ARBA00022448"/>
    </source>
</evidence>
<dbReference type="InterPro" id="IPR020846">
    <property type="entry name" value="MFS_dom"/>
</dbReference>
<dbReference type="PROSITE" id="PS00216">
    <property type="entry name" value="SUGAR_TRANSPORT_1"/>
    <property type="match status" value="1"/>
</dbReference>
<dbReference type="InterPro" id="IPR036259">
    <property type="entry name" value="MFS_trans_sf"/>
</dbReference>
<evidence type="ECO:0000313" key="8">
    <source>
        <dbReference type="EMBL" id="AHX18425.1"/>
    </source>
</evidence>
<feature type="transmembrane region" description="Helical" evidence="6">
    <location>
        <begin position="305"/>
        <end position="331"/>
    </location>
</feature>
<dbReference type="GO" id="GO:0005886">
    <property type="term" value="C:plasma membrane"/>
    <property type="evidence" value="ECO:0007669"/>
    <property type="project" value="UniProtKB-SubCell"/>
</dbReference>
<feature type="transmembrane region" description="Helical" evidence="6">
    <location>
        <begin position="92"/>
        <end position="119"/>
    </location>
</feature>
<dbReference type="AlphaFoldDB" id="A0A9W3KUD9"/>
<feature type="transmembrane region" description="Helical" evidence="6">
    <location>
        <begin position="154"/>
        <end position="174"/>
    </location>
</feature>
<feature type="transmembrane region" description="Helical" evidence="6">
    <location>
        <begin position="367"/>
        <end position="389"/>
    </location>
</feature>
<name>A0A9W3KUD9_9BACI</name>
<feature type="transmembrane region" description="Helical" evidence="6">
    <location>
        <begin position="249"/>
        <end position="268"/>
    </location>
</feature>
<dbReference type="CDD" id="cd17489">
    <property type="entry name" value="MFS_YfcJ_like"/>
    <property type="match status" value="1"/>
</dbReference>
<dbReference type="Pfam" id="PF07690">
    <property type="entry name" value="MFS_1"/>
    <property type="match status" value="1"/>
</dbReference>
<feature type="transmembrane region" description="Helical" evidence="6">
    <location>
        <begin position="343"/>
        <end position="361"/>
    </location>
</feature>
<evidence type="ECO:0000256" key="5">
    <source>
        <dbReference type="ARBA" id="ARBA00023136"/>
    </source>
</evidence>
<dbReference type="PANTHER" id="PTHR23531">
    <property type="entry name" value="QUINOLENE RESISTANCE PROTEIN NORA"/>
    <property type="match status" value="1"/>
</dbReference>
<feature type="transmembrane region" description="Helical" evidence="6">
    <location>
        <begin position="180"/>
        <end position="198"/>
    </location>
</feature>
<dbReference type="GO" id="GO:0022857">
    <property type="term" value="F:transmembrane transporter activity"/>
    <property type="evidence" value="ECO:0007669"/>
    <property type="project" value="InterPro"/>
</dbReference>
<sequence length="399" mass="43444">MYNEGVNRNILRVYGGIFMERLWTKSFIQMTFAMLFLFTGFYLLVPTLPLFIKEIGGNESQVGLMMGMFTIAAVVIRPIIGGMLDQYGRRSFIIFGLIFFGLTMYSYNIASTIVLLAVLRVIHGVTWAVSTTAVGTAITDIIPDSRRGEGMGWYGMAMTIAMAIGPMIGLWVVQNYSFDGLFLLATLLSFMAVVLSLITKIPFTPQKEKGKIQLFEKSVLTITIVVFFLSFAYGGITTFLPLFASSIHVNPGTFFLVYAIALTIVRPISGKLLDKYGEVFIILPALCITILAIVVLTISNGLIGVIIAATLYGIGFGSAQPALQAAMLTIVDPSKRGVANASFFTAFDLGIGLGAILLGVVSQMFGYRILFSGSAISALIALIIFVFFVKQRLGKKEFA</sequence>
<dbReference type="PROSITE" id="PS50850">
    <property type="entry name" value="MFS"/>
    <property type="match status" value="1"/>
</dbReference>
<dbReference type="Proteomes" id="UP000031778">
    <property type="component" value="Chromosome"/>
</dbReference>
<evidence type="ECO:0000256" key="4">
    <source>
        <dbReference type="ARBA" id="ARBA00022989"/>
    </source>
</evidence>
<evidence type="ECO:0000256" key="3">
    <source>
        <dbReference type="ARBA" id="ARBA00022692"/>
    </source>
</evidence>
<dbReference type="InterPro" id="IPR005829">
    <property type="entry name" value="Sugar_transporter_CS"/>
</dbReference>
<organism evidence="8 9">
    <name type="scientific">Bacillus bombysepticus str. Wang</name>
    <dbReference type="NCBI Taxonomy" id="1330043"/>
    <lineage>
        <taxon>Bacteria</taxon>
        <taxon>Bacillati</taxon>
        <taxon>Bacillota</taxon>
        <taxon>Bacilli</taxon>
        <taxon>Bacillales</taxon>
        <taxon>Bacillaceae</taxon>
        <taxon>Bacillus</taxon>
        <taxon>Bacillus cereus group</taxon>
    </lineage>
</organism>
<accession>A0A9W3KUD9</accession>
<feature type="transmembrane region" description="Helical" evidence="6">
    <location>
        <begin position="62"/>
        <end position="80"/>
    </location>
</feature>
<dbReference type="InterPro" id="IPR011701">
    <property type="entry name" value="MFS"/>
</dbReference>
<dbReference type="PANTHER" id="PTHR23531:SF2">
    <property type="entry name" value="PERMEASE"/>
    <property type="match status" value="1"/>
</dbReference>
<gene>
    <name evidence="8" type="ORF">CY96_10545</name>
</gene>
<dbReference type="Gene3D" id="1.20.1250.20">
    <property type="entry name" value="MFS general substrate transporter like domains"/>
    <property type="match status" value="1"/>
</dbReference>
<evidence type="ECO:0000256" key="6">
    <source>
        <dbReference type="SAM" id="Phobius"/>
    </source>
</evidence>
<dbReference type="EMBL" id="CP007512">
    <property type="protein sequence ID" value="AHX18425.1"/>
    <property type="molecule type" value="Genomic_DNA"/>
</dbReference>
<feature type="domain" description="Major facilitator superfamily (MFS) profile" evidence="7">
    <location>
        <begin position="26"/>
        <end position="393"/>
    </location>
</feature>
<feature type="transmembrane region" description="Helical" evidence="6">
    <location>
        <begin position="27"/>
        <end position="50"/>
    </location>
</feature>
<keyword evidence="2" id="KW-0813">Transport</keyword>
<comment type="subcellular location">
    <subcellularLocation>
        <location evidence="1">Cell membrane</location>
        <topology evidence="1">Multi-pass membrane protein</topology>
    </subcellularLocation>
</comment>
<evidence type="ECO:0000256" key="1">
    <source>
        <dbReference type="ARBA" id="ARBA00004651"/>
    </source>
</evidence>
<evidence type="ECO:0000259" key="7">
    <source>
        <dbReference type="PROSITE" id="PS50850"/>
    </source>
</evidence>
<dbReference type="KEGG" id="bby:CY96_10545"/>
<keyword evidence="9" id="KW-1185">Reference proteome</keyword>